<proteinExistence type="predicted"/>
<organism evidence="1">
    <name type="scientific">Anguilla anguilla</name>
    <name type="common">European freshwater eel</name>
    <name type="synonym">Muraena anguilla</name>
    <dbReference type="NCBI Taxonomy" id="7936"/>
    <lineage>
        <taxon>Eukaryota</taxon>
        <taxon>Metazoa</taxon>
        <taxon>Chordata</taxon>
        <taxon>Craniata</taxon>
        <taxon>Vertebrata</taxon>
        <taxon>Euteleostomi</taxon>
        <taxon>Actinopterygii</taxon>
        <taxon>Neopterygii</taxon>
        <taxon>Teleostei</taxon>
        <taxon>Anguilliformes</taxon>
        <taxon>Anguillidae</taxon>
        <taxon>Anguilla</taxon>
    </lineage>
</organism>
<evidence type="ECO:0000313" key="1">
    <source>
        <dbReference type="EMBL" id="JAH66356.1"/>
    </source>
</evidence>
<protein>
    <submittedName>
        <fullName evidence="1">Uncharacterized protein</fullName>
    </submittedName>
</protein>
<name>A0A0E9UKV2_ANGAN</name>
<dbReference type="AlphaFoldDB" id="A0A0E9UKV2"/>
<dbReference type="EMBL" id="GBXM01042221">
    <property type="protein sequence ID" value="JAH66356.1"/>
    <property type="molecule type" value="Transcribed_RNA"/>
</dbReference>
<sequence>MTLSPSTSQCGYHCHFQYRFNAAQHRNQR</sequence>
<reference evidence="1" key="1">
    <citation type="submission" date="2014-11" db="EMBL/GenBank/DDBJ databases">
        <authorList>
            <person name="Amaro Gonzalez C."/>
        </authorList>
    </citation>
    <scope>NUCLEOTIDE SEQUENCE</scope>
</reference>
<reference evidence="1" key="2">
    <citation type="journal article" date="2015" name="Fish Shellfish Immunol.">
        <title>Early steps in the European eel (Anguilla anguilla)-Vibrio vulnificus interaction in the gills: Role of the RtxA13 toxin.</title>
        <authorList>
            <person name="Callol A."/>
            <person name="Pajuelo D."/>
            <person name="Ebbesson L."/>
            <person name="Teles M."/>
            <person name="MacKenzie S."/>
            <person name="Amaro C."/>
        </authorList>
    </citation>
    <scope>NUCLEOTIDE SEQUENCE</scope>
</reference>
<accession>A0A0E9UKV2</accession>